<proteinExistence type="predicted"/>
<accession>A0AAD6S9D9</accession>
<comment type="caution">
    <text evidence="1">The sequence shown here is derived from an EMBL/GenBank/DDBJ whole genome shotgun (WGS) entry which is preliminary data.</text>
</comment>
<protein>
    <submittedName>
        <fullName evidence="1">Uncharacterized protein</fullName>
    </submittedName>
</protein>
<keyword evidence="2" id="KW-1185">Reference proteome</keyword>
<organism evidence="1 2">
    <name type="scientific">Mycena alexandri</name>
    <dbReference type="NCBI Taxonomy" id="1745969"/>
    <lineage>
        <taxon>Eukaryota</taxon>
        <taxon>Fungi</taxon>
        <taxon>Dikarya</taxon>
        <taxon>Basidiomycota</taxon>
        <taxon>Agaricomycotina</taxon>
        <taxon>Agaricomycetes</taxon>
        <taxon>Agaricomycetidae</taxon>
        <taxon>Agaricales</taxon>
        <taxon>Marasmiineae</taxon>
        <taxon>Mycenaceae</taxon>
        <taxon>Mycena</taxon>
    </lineage>
</organism>
<evidence type="ECO:0000313" key="1">
    <source>
        <dbReference type="EMBL" id="KAJ7023324.1"/>
    </source>
</evidence>
<dbReference type="AlphaFoldDB" id="A0AAD6S9D9"/>
<dbReference type="Proteomes" id="UP001218188">
    <property type="component" value="Unassembled WGS sequence"/>
</dbReference>
<dbReference type="EMBL" id="JARJCM010000190">
    <property type="protein sequence ID" value="KAJ7023324.1"/>
    <property type="molecule type" value="Genomic_DNA"/>
</dbReference>
<evidence type="ECO:0000313" key="2">
    <source>
        <dbReference type="Proteomes" id="UP001218188"/>
    </source>
</evidence>
<gene>
    <name evidence="1" type="ORF">C8F04DRAFT_1193576</name>
</gene>
<name>A0AAD6S9D9_9AGAR</name>
<reference evidence="1" key="1">
    <citation type="submission" date="2023-03" db="EMBL/GenBank/DDBJ databases">
        <title>Massive genome expansion in bonnet fungi (Mycena s.s.) driven by repeated elements and novel gene families across ecological guilds.</title>
        <authorList>
            <consortium name="Lawrence Berkeley National Laboratory"/>
            <person name="Harder C.B."/>
            <person name="Miyauchi S."/>
            <person name="Viragh M."/>
            <person name="Kuo A."/>
            <person name="Thoen E."/>
            <person name="Andreopoulos B."/>
            <person name="Lu D."/>
            <person name="Skrede I."/>
            <person name="Drula E."/>
            <person name="Henrissat B."/>
            <person name="Morin E."/>
            <person name="Kohler A."/>
            <person name="Barry K."/>
            <person name="LaButti K."/>
            <person name="Morin E."/>
            <person name="Salamov A."/>
            <person name="Lipzen A."/>
            <person name="Mereny Z."/>
            <person name="Hegedus B."/>
            <person name="Baldrian P."/>
            <person name="Stursova M."/>
            <person name="Weitz H."/>
            <person name="Taylor A."/>
            <person name="Grigoriev I.V."/>
            <person name="Nagy L.G."/>
            <person name="Martin F."/>
            <person name="Kauserud H."/>
        </authorList>
    </citation>
    <scope>NUCLEOTIDE SEQUENCE</scope>
    <source>
        <strain evidence="1">CBHHK200</strain>
    </source>
</reference>
<sequence>MTPNPCRAMVLYQPVYKPQKESQSEELPALISDQDWLEQMVRKIPVVAYDRPILYLACDQSHVLKKNPRYLMKTWDAVEHVSTERRSAGESSTFSGDLQRGERYANLDYHISRIEGGTLWTVSHDYGCHWVCACACHKVSSCAFPATTILTSDPGPGSKANEMTYRAKELIMKHMQVDATGGDRMGMVVEIHARFRGSKLSGLWRVLDFNELSSKHIDMYGTVRQYAKVGESEARVGEGDVFRRIRGEPGNGTMLRLGIDPKGGLWVWGVPWDMGGTTALGKSAGHGTSHGPAAGGEKIWPVVPPTATPATPLDQKIKRGLSQASGHRLGCRKAVAKPSPRAFCL</sequence>